<feature type="compositionally biased region" description="Gly residues" evidence="1">
    <location>
        <begin position="10"/>
        <end position="26"/>
    </location>
</feature>
<organism evidence="2 3">
    <name type="scientific">Portunus trituberculatus</name>
    <name type="common">Swimming crab</name>
    <name type="synonym">Neptunus trituberculatus</name>
    <dbReference type="NCBI Taxonomy" id="210409"/>
    <lineage>
        <taxon>Eukaryota</taxon>
        <taxon>Metazoa</taxon>
        <taxon>Ecdysozoa</taxon>
        <taxon>Arthropoda</taxon>
        <taxon>Crustacea</taxon>
        <taxon>Multicrustacea</taxon>
        <taxon>Malacostraca</taxon>
        <taxon>Eumalacostraca</taxon>
        <taxon>Eucarida</taxon>
        <taxon>Decapoda</taxon>
        <taxon>Pleocyemata</taxon>
        <taxon>Brachyura</taxon>
        <taxon>Eubrachyura</taxon>
        <taxon>Portunoidea</taxon>
        <taxon>Portunidae</taxon>
        <taxon>Portuninae</taxon>
        <taxon>Portunus</taxon>
    </lineage>
</organism>
<feature type="compositionally biased region" description="Pro residues" evidence="1">
    <location>
        <begin position="46"/>
        <end position="56"/>
    </location>
</feature>
<sequence length="132" mass="13743">MAQVDDGRVGGDGSGGGGGGGGGRGNGRADAHTAGKWVILTLLPRPNTPPAPPLPLPSLTTSGEGGDATTHHRCFVTRQMKMNEGSHEPASLQPISSSVNTLPKNRLHCCIRRAEVANNGTVIKRSSYCRFM</sequence>
<dbReference type="EMBL" id="VSRR010084087">
    <property type="protein sequence ID" value="MPC90359.1"/>
    <property type="molecule type" value="Genomic_DNA"/>
</dbReference>
<accession>A0A5B7J6H9</accession>
<dbReference type="AlphaFoldDB" id="A0A5B7J6H9"/>
<proteinExistence type="predicted"/>
<gene>
    <name evidence="2" type="ORF">E2C01_085340</name>
</gene>
<protein>
    <submittedName>
        <fullName evidence="2">Uncharacterized protein</fullName>
    </submittedName>
</protein>
<comment type="caution">
    <text evidence="2">The sequence shown here is derived from an EMBL/GenBank/DDBJ whole genome shotgun (WGS) entry which is preliminary data.</text>
</comment>
<keyword evidence="3" id="KW-1185">Reference proteome</keyword>
<feature type="region of interest" description="Disordered" evidence="1">
    <location>
        <begin position="1"/>
        <end position="69"/>
    </location>
</feature>
<name>A0A5B7J6H9_PORTR</name>
<evidence type="ECO:0000313" key="2">
    <source>
        <dbReference type="EMBL" id="MPC90359.1"/>
    </source>
</evidence>
<evidence type="ECO:0000313" key="3">
    <source>
        <dbReference type="Proteomes" id="UP000324222"/>
    </source>
</evidence>
<evidence type="ECO:0000256" key="1">
    <source>
        <dbReference type="SAM" id="MobiDB-lite"/>
    </source>
</evidence>
<reference evidence="2" key="1">
    <citation type="submission" date="2019-05" db="EMBL/GenBank/DDBJ databases">
        <title>Another draft genome of Portunus trituberculatus and its Hox gene families provides insights of decapod evolution.</title>
        <authorList>
            <person name="Jeong J.-H."/>
            <person name="Song I."/>
            <person name="Kim S."/>
            <person name="Choi T."/>
            <person name="Kim D."/>
            <person name="Ryu S."/>
            <person name="Kim W."/>
        </authorList>
    </citation>
    <scope>NUCLEOTIDE SEQUENCE [LARGE SCALE GENOMIC DNA]</scope>
    <source>
        <tissue evidence="2">Muscle</tissue>
    </source>
</reference>
<dbReference type="Proteomes" id="UP000324222">
    <property type="component" value="Unassembled WGS sequence"/>
</dbReference>